<evidence type="ECO:0000256" key="10">
    <source>
        <dbReference type="ARBA" id="ARBA00023065"/>
    </source>
</evidence>
<keyword evidence="4 12" id="KW-1003">Cell membrane</keyword>
<evidence type="ECO:0000256" key="1">
    <source>
        <dbReference type="ARBA" id="ARBA00004141"/>
    </source>
</evidence>
<feature type="compositionally biased region" description="Low complexity" evidence="13">
    <location>
        <begin position="33"/>
        <end position="44"/>
    </location>
</feature>
<dbReference type="GO" id="GO:0005886">
    <property type="term" value="C:plasma membrane"/>
    <property type="evidence" value="ECO:0007669"/>
    <property type="project" value="UniProtKB-SubCell"/>
</dbReference>
<feature type="transmembrane region" description="Helical" evidence="12">
    <location>
        <begin position="105"/>
        <end position="126"/>
    </location>
</feature>
<feature type="compositionally biased region" description="Basic and acidic residues" evidence="13">
    <location>
        <begin position="13"/>
        <end position="32"/>
    </location>
</feature>
<dbReference type="PANTHER" id="PTHR30540">
    <property type="entry name" value="OSMOTIC STRESS POTASSIUM TRANSPORTER"/>
    <property type="match status" value="1"/>
</dbReference>
<dbReference type="InterPro" id="IPR053951">
    <property type="entry name" value="K_trans_N"/>
</dbReference>
<keyword evidence="11 12" id="KW-0472">Membrane</keyword>
<keyword evidence="3 12" id="KW-0813">Transport</keyword>
<dbReference type="GO" id="GO:0015293">
    <property type="term" value="F:symporter activity"/>
    <property type="evidence" value="ECO:0007669"/>
    <property type="project" value="UniProtKB-UniRule"/>
</dbReference>
<dbReference type="InterPro" id="IPR023051">
    <property type="entry name" value="Kup"/>
</dbReference>
<dbReference type="InterPro" id="IPR053952">
    <property type="entry name" value="K_trans_C"/>
</dbReference>
<feature type="transmembrane region" description="Helical" evidence="12">
    <location>
        <begin position="303"/>
        <end position="326"/>
    </location>
</feature>
<dbReference type="HAMAP" id="MF_01522">
    <property type="entry name" value="Kup"/>
    <property type="match status" value="1"/>
</dbReference>
<dbReference type="Pfam" id="PF02705">
    <property type="entry name" value="K_trans"/>
    <property type="match status" value="1"/>
</dbReference>
<evidence type="ECO:0000256" key="4">
    <source>
        <dbReference type="ARBA" id="ARBA00022475"/>
    </source>
</evidence>
<evidence type="ECO:0000256" key="11">
    <source>
        <dbReference type="ARBA" id="ARBA00023136"/>
    </source>
</evidence>
<keyword evidence="5 12" id="KW-0633">Potassium transport</keyword>
<feature type="transmembrane region" description="Helical" evidence="12">
    <location>
        <begin position="346"/>
        <end position="370"/>
    </location>
</feature>
<feature type="transmembrane region" description="Helical" evidence="12">
    <location>
        <begin position="456"/>
        <end position="475"/>
    </location>
</feature>
<name>A0A563E2D2_9MICO</name>
<reference evidence="16 17" key="2">
    <citation type="submission" date="2019-08" db="EMBL/GenBank/DDBJ databases">
        <title>Jejuicoccus antrihumi gen. nov., sp. nov., a new member of the family Dermacoccaceae isolated from a cave.</title>
        <authorList>
            <person name="Schumann P."/>
            <person name="Kim I.S."/>
        </authorList>
    </citation>
    <scope>NUCLEOTIDE SEQUENCE [LARGE SCALE GENOMIC DNA]</scope>
    <source>
        <strain evidence="16 17">C5-26</strain>
    </source>
</reference>
<keyword evidence="6 12" id="KW-0812">Transmembrane</keyword>
<evidence type="ECO:0000313" key="17">
    <source>
        <dbReference type="Proteomes" id="UP000320244"/>
    </source>
</evidence>
<keyword evidence="10 12" id="KW-0406">Ion transport</keyword>
<dbReference type="Pfam" id="PF22776">
    <property type="entry name" value="K_trans_C"/>
    <property type="match status" value="1"/>
</dbReference>
<dbReference type="OrthoDB" id="9805577at2"/>
<dbReference type="EMBL" id="VCQV01000012">
    <property type="protein sequence ID" value="TWP36361.1"/>
    <property type="molecule type" value="Genomic_DNA"/>
</dbReference>
<feature type="transmembrane region" description="Helical" evidence="12">
    <location>
        <begin position="396"/>
        <end position="417"/>
    </location>
</feature>
<comment type="similarity">
    <text evidence="2 12">Belongs to the HAK/KUP transporter (TC 2.A.72) family.</text>
</comment>
<feature type="domain" description="K+ potassium transporter integral membrane" evidence="14">
    <location>
        <begin position="68"/>
        <end position="522"/>
    </location>
</feature>
<evidence type="ECO:0000256" key="7">
    <source>
        <dbReference type="ARBA" id="ARBA00022847"/>
    </source>
</evidence>
<keyword evidence="7 12" id="KW-0769">Symport</keyword>
<sequence length="689" mass="73215">MIGPDGAAQSNGTKRDSRSVDDRPSAPLDDSHGPVPAEPSGSEPPAVPPHPPVDGRRRRHSGPALTVTLAALGVVFGDIGTSPLYSMQTVFSIDNGLVSPTETDVYGVVSMVFWSITLVVSIKYIAVLMRADNEGEGGVMALAALSQRVMTQRSPKRVAAAVLLAMLGASLFFGDSVITPAISVLSSVEGLQVAQPSLSHLVLPIALVILTALFAVQRWGTGKVGSAFGPIMVLWFAVIGLIGLSTVLKHPDVIRGLSPTYAVLFVGEHPYLAFVAMGAVVLCITGAEALYADMGHFGRSAIARAWFFVVLPALTLNYLGQAALILANPHTAANPFFLQVPQWARFPVVILATAATVIASQAVISGAFSISRQASSLGLLPPLTVRQTSDKAAGQVYLPVVNAAMFIGVLVLVVSFGSSQRLATAYGIAVTGALAIDTALMLIVARALWRWPTWKLVLAAVVFGGVEAIFLFGNMTKVIHGGWLPLAIAAALFVTMTTWQRGRDRVTAKRNMKEGQLHDFVEAIHAKGLPRVPGTAIFPHPSKETTPLAMRANVEHNGILQEQVVIVSMIRHKVPHIDAADRLEIDDLGYGDDGIVHLTVHTGFSDRPDIPSALRLAGEDLLPGCGVVVDPDAATYFLSRASLQRTNAPGMPGWRKAIFMVLAHNAADPARYFNLPVERTVTMGFPIDL</sequence>
<feature type="transmembrane region" description="Helical" evidence="12">
    <location>
        <begin position="481"/>
        <end position="499"/>
    </location>
</feature>
<evidence type="ECO:0000259" key="14">
    <source>
        <dbReference type="Pfam" id="PF02705"/>
    </source>
</evidence>
<dbReference type="AlphaFoldDB" id="A0A563E2D2"/>
<feature type="region of interest" description="Disordered" evidence="13">
    <location>
        <begin position="1"/>
        <end position="60"/>
    </location>
</feature>
<evidence type="ECO:0000256" key="13">
    <source>
        <dbReference type="SAM" id="MobiDB-lite"/>
    </source>
</evidence>
<accession>A0A563E2D2</accession>
<reference evidence="16 17" key="1">
    <citation type="submission" date="2019-05" db="EMBL/GenBank/DDBJ databases">
        <authorList>
            <person name="Lee S.D."/>
        </authorList>
    </citation>
    <scope>NUCLEOTIDE SEQUENCE [LARGE SCALE GENOMIC DNA]</scope>
    <source>
        <strain evidence="16 17">C5-26</strain>
    </source>
</reference>
<feature type="domain" description="K+ potassium transporter C-terminal" evidence="15">
    <location>
        <begin position="533"/>
        <end position="688"/>
    </location>
</feature>
<keyword evidence="17" id="KW-1185">Reference proteome</keyword>
<feature type="transmembrane region" description="Helical" evidence="12">
    <location>
        <begin position="158"/>
        <end position="178"/>
    </location>
</feature>
<evidence type="ECO:0000256" key="6">
    <source>
        <dbReference type="ARBA" id="ARBA00022692"/>
    </source>
</evidence>
<evidence type="ECO:0000256" key="8">
    <source>
        <dbReference type="ARBA" id="ARBA00022958"/>
    </source>
</evidence>
<evidence type="ECO:0000256" key="2">
    <source>
        <dbReference type="ARBA" id="ARBA00007019"/>
    </source>
</evidence>
<dbReference type="InterPro" id="IPR003855">
    <property type="entry name" value="K+_transporter"/>
</dbReference>
<feature type="transmembrane region" description="Helical" evidence="12">
    <location>
        <begin position="271"/>
        <end position="291"/>
    </location>
</feature>
<comment type="caution">
    <text evidence="16">The sequence shown here is derived from an EMBL/GenBank/DDBJ whole genome shotgun (WGS) entry which is preliminary data.</text>
</comment>
<feature type="transmembrane region" description="Helical" evidence="12">
    <location>
        <begin position="423"/>
        <end position="444"/>
    </location>
</feature>
<evidence type="ECO:0000256" key="12">
    <source>
        <dbReference type="HAMAP-Rule" id="MF_01522"/>
    </source>
</evidence>
<comment type="catalytic activity">
    <reaction evidence="12">
        <text>K(+)(in) + H(+)(in) = K(+)(out) + H(+)(out)</text>
        <dbReference type="Rhea" id="RHEA:28490"/>
        <dbReference type="ChEBI" id="CHEBI:15378"/>
        <dbReference type="ChEBI" id="CHEBI:29103"/>
    </reaction>
</comment>
<dbReference type="PANTHER" id="PTHR30540:SF79">
    <property type="entry name" value="LOW AFFINITY POTASSIUM TRANSPORT SYSTEM PROTEIN KUP"/>
    <property type="match status" value="1"/>
</dbReference>
<organism evidence="16 17">
    <name type="scientific">Leekyejoonella antrihumi</name>
    <dbReference type="NCBI Taxonomy" id="1660198"/>
    <lineage>
        <taxon>Bacteria</taxon>
        <taxon>Bacillati</taxon>
        <taxon>Actinomycetota</taxon>
        <taxon>Actinomycetes</taxon>
        <taxon>Micrococcales</taxon>
        <taxon>Dermacoccaceae</taxon>
        <taxon>Leekyejoonella</taxon>
    </lineage>
</organism>
<protein>
    <recommendedName>
        <fullName evidence="12">Probable potassium transport system protein Kup</fullName>
    </recommendedName>
</protein>
<keyword evidence="8 12" id="KW-0630">Potassium</keyword>
<comment type="function">
    <text evidence="12">Transport of potassium into the cell. Likely operates as a K(+):H(+) symporter.</text>
</comment>
<comment type="subcellular location">
    <subcellularLocation>
        <location evidence="12">Cell membrane</location>
        <topology evidence="12">Multi-pass membrane protein</topology>
    </subcellularLocation>
    <subcellularLocation>
        <location evidence="1">Membrane</location>
        <topology evidence="1">Multi-pass membrane protein</topology>
    </subcellularLocation>
</comment>
<evidence type="ECO:0000256" key="9">
    <source>
        <dbReference type="ARBA" id="ARBA00022989"/>
    </source>
</evidence>
<dbReference type="Proteomes" id="UP000320244">
    <property type="component" value="Unassembled WGS sequence"/>
</dbReference>
<evidence type="ECO:0000259" key="15">
    <source>
        <dbReference type="Pfam" id="PF22776"/>
    </source>
</evidence>
<feature type="transmembrane region" description="Helical" evidence="12">
    <location>
        <begin position="198"/>
        <end position="216"/>
    </location>
</feature>
<evidence type="ECO:0000256" key="3">
    <source>
        <dbReference type="ARBA" id="ARBA00022448"/>
    </source>
</evidence>
<feature type="transmembrane region" description="Helical" evidence="12">
    <location>
        <begin position="228"/>
        <end position="248"/>
    </location>
</feature>
<evidence type="ECO:0000256" key="5">
    <source>
        <dbReference type="ARBA" id="ARBA00022538"/>
    </source>
</evidence>
<dbReference type="GO" id="GO:0015079">
    <property type="term" value="F:potassium ion transmembrane transporter activity"/>
    <property type="evidence" value="ECO:0007669"/>
    <property type="project" value="UniProtKB-UniRule"/>
</dbReference>
<keyword evidence="9 12" id="KW-1133">Transmembrane helix</keyword>
<proteinExistence type="inferred from homology"/>
<feature type="transmembrane region" description="Helical" evidence="12">
    <location>
        <begin position="64"/>
        <end position="85"/>
    </location>
</feature>
<gene>
    <name evidence="12" type="primary">kup</name>
    <name evidence="16" type="ORF">FGL98_10385</name>
</gene>
<evidence type="ECO:0000313" key="16">
    <source>
        <dbReference type="EMBL" id="TWP36361.1"/>
    </source>
</evidence>